<keyword evidence="7" id="KW-0769">Symport</keyword>
<evidence type="ECO:0000256" key="5">
    <source>
        <dbReference type="ARBA" id="ARBA00022592"/>
    </source>
</evidence>
<feature type="transmembrane region" description="Helical" evidence="11">
    <location>
        <begin position="139"/>
        <end position="161"/>
    </location>
</feature>
<evidence type="ECO:0000313" key="13">
    <source>
        <dbReference type="Proteomes" id="UP001059380"/>
    </source>
</evidence>
<feature type="transmembrane region" description="Helical" evidence="11">
    <location>
        <begin position="467"/>
        <end position="485"/>
    </location>
</feature>
<gene>
    <name evidence="12" type="ORF">MOP44_12615</name>
</gene>
<feature type="transmembrane region" description="Helical" evidence="11">
    <location>
        <begin position="203"/>
        <end position="225"/>
    </location>
</feature>
<evidence type="ECO:0000256" key="6">
    <source>
        <dbReference type="ARBA" id="ARBA00022692"/>
    </source>
</evidence>
<proteinExistence type="inferred from homology"/>
<dbReference type="PANTHER" id="PTHR11101">
    <property type="entry name" value="PHOSPHATE TRANSPORTER"/>
    <property type="match status" value="1"/>
</dbReference>
<evidence type="ECO:0000313" key="12">
    <source>
        <dbReference type="EMBL" id="UWZ86760.1"/>
    </source>
</evidence>
<feature type="transmembrane region" description="Helical" evidence="11">
    <location>
        <begin position="557"/>
        <end position="578"/>
    </location>
</feature>
<dbReference type="RefSeq" id="WP_260796397.1">
    <property type="nucleotide sequence ID" value="NZ_CP093313.1"/>
</dbReference>
<dbReference type="PANTHER" id="PTHR11101:SF65">
    <property type="entry name" value="LOW-AFFINITY INORGANIC PHOSPHATE TRANSPORTER PITA-RELATED"/>
    <property type="match status" value="1"/>
</dbReference>
<dbReference type="AlphaFoldDB" id="A0A9J7BVU3"/>
<evidence type="ECO:0000256" key="2">
    <source>
        <dbReference type="ARBA" id="ARBA00005342"/>
    </source>
</evidence>
<dbReference type="GO" id="GO:0005315">
    <property type="term" value="F:phosphate transmembrane transporter activity"/>
    <property type="evidence" value="ECO:0007669"/>
    <property type="project" value="InterPro"/>
</dbReference>
<keyword evidence="3 11" id="KW-0813">Transport</keyword>
<evidence type="ECO:0000256" key="9">
    <source>
        <dbReference type="ARBA" id="ARBA00023136"/>
    </source>
</evidence>
<dbReference type="Proteomes" id="UP001059380">
    <property type="component" value="Chromosome"/>
</dbReference>
<sequence>MADLATTAEVPGLLDRKMKKSSGWIGGLIAAIALLGGLGYVGFHIADDLGSQPLGSAWPYLLLGTALLIALGFEFVNGFHDTANAVATVIYTHSLEPNIAVVWSGLCNLVGVLTSAGTVAFTIITLLPVELILKVSSGAGFAMVFALLIAAILWNLGTWWLGLPASSTHTMTGSIIGVGLANQMMSSGAGGTSGVDWEQAFKVFRVLLISPLVGFGYAAVLFMILKPSTRRWGLLLSAPATALACIFLFQTSWLWTIGWSLGVAVLLWLAFMAIPTPEALFEAPKGDQPPPFPIRALLILTCTGVSYFHGSNDGQKGMGLIMLILIGTVPTAYALNHAVTAHDMQDFLAASQRAVSIVDAHVDRNAILGPDAREELTTYLRTKKVQPATMTALRELMRDLEGDVSVYSSYKNVPASQQSNVRNDMYVTSETLRLLAKNHQGSFNADETAALNNYKGKIDKATKFIPSWVKVAVALALGLGTMVGWKRIVVTVGEKIGKSHLTYGQGAAAELVAMGTIFAADNFGLPVSTTHVLSSGIAGTMAANQSGLQLSTVRNIAAAWIFTLPAAAILSGLLFWIFRSIAS</sequence>
<keyword evidence="6 11" id="KW-0812">Transmembrane</keyword>
<protein>
    <recommendedName>
        <fullName evidence="11">Phosphate transporter</fullName>
    </recommendedName>
</protein>
<dbReference type="GO" id="GO:0035435">
    <property type="term" value="P:phosphate ion transmembrane transport"/>
    <property type="evidence" value="ECO:0007669"/>
    <property type="project" value="TreeGrafter"/>
</dbReference>
<dbReference type="Pfam" id="PF01384">
    <property type="entry name" value="PHO4"/>
    <property type="match status" value="1"/>
</dbReference>
<feature type="transmembrane region" description="Helical" evidence="11">
    <location>
        <begin position="316"/>
        <end position="335"/>
    </location>
</feature>
<comment type="similarity">
    <text evidence="2">Belongs to the inorganic phosphate transporter (PiT) (TC 2.A.20) family. Pit subfamily.</text>
</comment>
<keyword evidence="4" id="KW-1003">Cell membrane</keyword>
<accession>A0A9J7BVU3</accession>
<dbReference type="KEGG" id="orp:MOP44_12615"/>
<dbReference type="EMBL" id="CP093313">
    <property type="protein sequence ID" value="UWZ86760.1"/>
    <property type="molecule type" value="Genomic_DNA"/>
</dbReference>
<comment type="catalytic activity">
    <reaction evidence="10">
        <text>phosphate(in) + H(+)(in) = phosphate(out) + H(+)(out)</text>
        <dbReference type="Rhea" id="RHEA:29939"/>
        <dbReference type="ChEBI" id="CHEBI:15378"/>
        <dbReference type="ChEBI" id="CHEBI:43474"/>
    </reaction>
</comment>
<name>A0A9J7BVU3_9BACT</name>
<keyword evidence="13" id="KW-1185">Reference proteome</keyword>
<evidence type="ECO:0000256" key="1">
    <source>
        <dbReference type="ARBA" id="ARBA00004651"/>
    </source>
</evidence>
<feature type="transmembrane region" description="Helical" evidence="11">
    <location>
        <begin position="58"/>
        <end position="80"/>
    </location>
</feature>
<evidence type="ECO:0000256" key="11">
    <source>
        <dbReference type="RuleBase" id="RU363058"/>
    </source>
</evidence>
<evidence type="ECO:0000256" key="7">
    <source>
        <dbReference type="ARBA" id="ARBA00022847"/>
    </source>
</evidence>
<evidence type="ECO:0000256" key="3">
    <source>
        <dbReference type="ARBA" id="ARBA00022448"/>
    </source>
</evidence>
<dbReference type="InterPro" id="IPR001204">
    <property type="entry name" value="Phos_transporter"/>
</dbReference>
<comment type="subcellular location">
    <subcellularLocation>
        <location evidence="1">Cell membrane</location>
        <topology evidence="1">Multi-pass membrane protein</topology>
    </subcellularLocation>
    <subcellularLocation>
        <location evidence="11">Membrane</location>
        <topology evidence="11">Multi-pass membrane protein</topology>
    </subcellularLocation>
</comment>
<evidence type="ECO:0000256" key="4">
    <source>
        <dbReference type="ARBA" id="ARBA00022475"/>
    </source>
</evidence>
<reference evidence="12" key="1">
    <citation type="submission" date="2021-04" db="EMBL/GenBank/DDBJ databases">
        <title>Phylogenetic analysis of Acidobacteriaceae.</title>
        <authorList>
            <person name="Qiu L."/>
            <person name="Zhang Q."/>
        </authorList>
    </citation>
    <scope>NUCLEOTIDE SEQUENCE</scope>
    <source>
        <strain evidence="12">DSM 25168</strain>
    </source>
</reference>
<keyword evidence="9 11" id="KW-0472">Membrane</keyword>
<feature type="transmembrane region" description="Helical" evidence="11">
    <location>
        <begin position="24"/>
        <end position="46"/>
    </location>
</feature>
<keyword evidence="5 11" id="KW-0592">Phosphate transport</keyword>
<dbReference type="GO" id="GO:0005886">
    <property type="term" value="C:plasma membrane"/>
    <property type="evidence" value="ECO:0007669"/>
    <property type="project" value="UniProtKB-SubCell"/>
</dbReference>
<organism evidence="12 13">
    <name type="scientific">Occallatibacter riparius</name>
    <dbReference type="NCBI Taxonomy" id="1002689"/>
    <lineage>
        <taxon>Bacteria</taxon>
        <taxon>Pseudomonadati</taxon>
        <taxon>Acidobacteriota</taxon>
        <taxon>Terriglobia</taxon>
        <taxon>Terriglobales</taxon>
        <taxon>Acidobacteriaceae</taxon>
        <taxon>Occallatibacter</taxon>
    </lineage>
</organism>
<feature type="transmembrane region" description="Helical" evidence="11">
    <location>
        <begin position="257"/>
        <end position="280"/>
    </location>
</feature>
<evidence type="ECO:0000256" key="10">
    <source>
        <dbReference type="ARBA" id="ARBA00047348"/>
    </source>
</evidence>
<keyword evidence="8 11" id="KW-1133">Transmembrane helix</keyword>
<feature type="transmembrane region" description="Helical" evidence="11">
    <location>
        <begin position="100"/>
        <end position="127"/>
    </location>
</feature>
<evidence type="ECO:0000256" key="8">
    <source>
        <dbReference type="ARBA" id="ARBA00022989"/>
    </source>
</evidence>
<dbReference type="GO" id="GO:0015293">
    <property type="term" value="F:symporter activity"/>
    <property type="evidence" value="ECO:0007669"/>
    <property type="project" value="UniProtKB-KW"/>
</dbReference>
<feature type="transmembrane region" description="Helical" evidence="11">
    <location>
        <begin position="232"/>
        <end position="251"/>
    </location>
</feature>